<accession>A0A415PSM3</accession>
<evidence type="ECO:0000313" key="2">
    <source>
        <dbReference type="Proteomes" id="UP000284604"/>
    </source>
</evidence>
<reference evidence="1 2" key="1">
    <citation type="submission" date="2018-08" db="EMBL/GenBank/DDBJ databases">
        <title>A genome reference for cultivated species of the human gut microbiota.</title>
        <authorList>
            <person name="Zou Y."/>
            <person name="Xue W."/>
            <person name="Luo G."/>
        </authorList>
    </citation>
    <scope>NUCLEOTIDE SEQUENCE [LARGE SCALE GENOMIC DNA]</scope>
    <source>
        <strain evidence="1 2">AF35-20</strain>
    </source>
</reference>
<proteinExistence type="predicted"/>
<comment type="caution">
    <text evidence="1">The sequence shown here is derived from an EMBL/GenBank/DDBJ whole genome shotgun (WGS) entry which is preliminary data.</text>
</comment>
<dbReference type="Proteomes" id="UP000284604">
    <property type="component" value="Unassembled WGS sequence"/>
</dbReference>
<evidence type="ECO:0000313" key="1">
    <source>
        <dbReference type="EMBL" id="RHM15991.1"/>
    </source>
</evidence>
<dbReference type="AlphaFoldDB" id="A0A415PSM3"/>
<organism evidence="1 2">
    <name type="scientific">Bacteroides stercoris</name>
    <dbReference type="NCBI Taxonomy" id="46506"/>
    <lineage>
        <taxon>Bacteria</taxon>
        <taxon>Pseudomonadati</taxon>
        <taxon>Bacteroidota</taxon>
        <taxon>Bacteroidia</taxon>
        <taxon>Bacteroidales</taxon>
        <taxon>Bacteroidaceae</taxon>
        <taxon>Bacteroides</taxon>
    </lineage>
</organism>
<name>A0A415PSM3_BACSE</name>
<sequence length="67" mass="7988">MIYDIEKLEYKKSTDSENEPAIKEFYECNLRSKKRAKSILFHQSDMNSRYIKICRSNHSKDNPTNSI</sequence>
<dbReference type="EMBL" id="QRPN01000022">
    <property type="protein sequence ID" value="RHM15991.1"/>
    <property type="molecule type" value="Genomic_DNA"/>
</dbReference>
<protein>
    <submittedName>
        <fullName evidence="1">Uncharacterized protein</fullName>
    </submittedName>
</protein>
<gene>
    <name evidence="1" type="ORF">DWZ78_14890</name>
</gene>